<dbReference type="Proteomes" id="UP000485562">
    <property type="component" value="Unassembled WGS sequence"/>
</dbReference>
<reference evidence="1" key="1">
    <citation type="submission" date="2017-02" db="EMBL/GenBank/DDBJ databases">
        <title>Delving into the versatile metabolic prowess of the omnipresent phylum Bacteroidetes.</title>
        <authorList>
            <person name="Nobu M.K."/>
            <person name="Mei R."/>
            <person name="Narihiro T."/>
            <person name="Kuroda K."/>
            <person name="Liu W.-T."/>
        </authorList>
    </citation>
    <scope>NUCLEOTIDE SEQUENCE</scope>
    <source>
        <strain evidence="1">ADurb.Bin131</strain>
    </source>
</reference>
<dbReference type="InterPro" id="IPR023296">
    <property type="entry name" value="Glyco_hydro_beta-prop_sf"/>
</dbReference>
<evidence type="ECO:0008006" key="2">
    <source>
        <dbReference type="Google" id="ProtNLM"/>
    </source>
</evidence>
<sequence>MEKKTFALIDERLVEDTLYMRRALEVPDFKQKKPVVSPGEGIGSVLRDKNGLWRMWYTTFITRNPDTDLVGCETPMALAYSNNGVNWEKPSLRIARDPIYKEHPNIVVHAKMKDKNGRYLSGWGGPAGMCILDNDLTPHPCARKRFTGLYVDFPIDVIGGICIADSDDGIEWTIWPESPVIIGPSDTQNILIYDENIKKYVCYLRPVIHCGMDKHANRKIARCESDDLIHWSISRVILDTDELDAPGLEIFDEPGMRGARGRNKQFQGISPFIRNNCYIAFTWFYDAVKGIFTNELIHSSDGITWNREALREPFIADNKPEGFCGKLPVPFGTPPIDVEDEMYFYTSNTPYGHHDIAVADINGKVKNRELLLESNAIYLLTLKRDRWIFYQAGETEGELLSSPVNWEGGGSFCINARVEKDGYIKIEIDDIFGRKISDAHLDEIHTIAGPVDSVDIPVTFGPGPKTVVKFPIDGQIRFRFWMKKAKIYGWSFVHPVFS</sequence>
<comment type="caution">
    <text evidence="1">The sequence shown here is derived from an EMBL/GenBank/DDBJ whole genome shotgun (WGS) entry which is preliminary data.</text>
</comment>
<organism evidence="1">
    <name type="scientific">candidate division TA06 bacterium ADurb.Bin131</name>
    <dbReference type="NCBI Taxonomy" id="1852827"/>
    <lineage>
        <taxon>Bacteria</taxon>
        <taxon>Bacteria division TA06</taxon>
    </lineage>
</organism>
<protein>
    <recommendedName>
        <fullName evidence="2">Glycosyl hydrolase family 32 N-terminal domain-containing protein</fullName>
    </recommendedName>
</protein>
<dbReference type="Gene3D" id="2.115.10.20">
    <property type="entry name" value="Glycosyl hydrolase domain, family 43"/>
    <property type="match status" value="1"/>
</dbReference>
<evidence type="ECO:0000313" key="1">
    <source>
        <dbReference type="EMBL" id="OQB72617.1"/>
    </source>
</evidence>
<accession>A0A1V6C6T7</accession>
<dbReference type="EMBL" id="MWDQ01000120">
    <property type="protein sequence ID" value="OQB72617.1"/>
    <property type="molecule type" value="Genomic_DNA"/>
</dbReference>
<dbReference type="SUPFAM" id="SSF75005">
    <property type="entry name" value="Arabinanase/levansucrase/invertase"/>
    <property type="match status" value="2"/>
</dbReference>
<proteinExistence type="predicted"/>
<gene>
    <name evidence="1" type="ORF">BWX89_01267</name>
</gene>
<dbReference type="AlphaFoldDB" id="A0A1V6C6T7"/>
<name>A0A1V6C6T7_UNCT6</name>